<sequence>MQRNAGFGTINSPIYSVNAAPFCILLVSYRWPSKERGSLCLSVKSMHGIGVASLLQEENSFQIPLFVSKLSPRASGRSSNSLRDLENAKANPTLSHLWSRRWSASWMWPYSSRTKGFRIWDAPGPPASPQFLPYPTPDTSLSRVATMETGICTGITFFILSAVTYAIHEHTLNTVYAHATFERLSSQRQASAA</sequence>
<evidence type="ECO:0000313" key="2">
    <source>
        <dbReference type="Proteomes" id="UP000036947"/>
    </source>
</evidence>
<protein>
    <submittedName>
        <fullName evidence="1">Uncharacterized protein</fullName>
    </submittedName>
</protein>
<organism evidence="1 2">
    <name type="scientific">Tolypocladium ophioglossoides (strain CBS 100239)</name>
    <name type="common">Snaketongue truffleclub</name>
    <name type="synonym">Elaphocordyceps ophioglossoides</name>
    <dbReference type="NCBI Taxonomy" id="1163406"/>
    <lineage>
        <taxon>Eukaryota</taxon>
        <taxon>Fungi</taxon>
        <taxon>Dikarya</taxon>
        <taxon>Ascomycota</taxon>
        <taxon>Pezizomycotina</taxon>
        <taxon>Sordariomycetes</taxon>
        <taxon>Hypocreomycetidae</taxon>
        <taxon>Hypocreales</taxon>
        <taxon>Ophiocordycipitaceae</taxon>
        <taxon>Tolypocladium</taxon>
    </lineage>
</organism>
<dbReference type="Proteomes" id="UP000036947">
    <property type="component" value="Unassembled WGS sequence"/>
</dbReference>
<dbReference type="AlphaFoldDB" id="A0A0L0N8W1"/>
<evidence type="ECO:0000313" key="1">
    <source>
        <dbReference type="EMBL" id="KND90454.1"/>
    </source>
</evidence>
<proteinExistence type="predicted"/>
<dbReference type="EMBL" id="LFRF01000013">
    <property type="protein sequence ID" value="KND90454.1"/>
    <property type="molecule type" value="Genomic_DNA"/>
</dbReference>
<comment type="caution">
    <text evidence="1">The sequence shown here is derived from an EMBL/GenBank/DDBJ whole genome shotgun (WGS) entry which is preliminary data.</text>
</comment>
<name>A0A0L0N8W1_TOLOC</name>
<gene>
    <name evidence="1" type="ORF">TOPH_05024</name>
</gene>
<keyword evidence="2" id="KW-1185">Reference proteome</keyword>
<accession>A0A0L0N8W1</accession>
<dbReference type="OrthoDB" id="4763081at2759"/>
<reference evidence="1 2" key="1">
    <citation type="journal article" date="2015" name="BMC Genomics">
        <title>The genome of the truffle-parasite Tolypocladium ophioglossoides and the evolution of antifungal peptaibiotics.</title>
        <authorList>
            <person name="Quandt C.A."/>
            <person name="Bushley K.E."/>
            <person name="Spatafora J.W."/>
        </authorList>
    </citation>
    <scope>NUCLEOTIDE SEQUENCE [LARGE SCALE GENOMIC DNA]</scope>
    <source>
        <strain evidence="1 2">CBS 100239</strain>
    </source>
</reference>